<dbReference type="KEGG" id="cam:101503702"/>
<feature type="compositionally biased region" description="Basic residues" evidence="1">
    <location>
        <begin position="459"/>
        <end position="472"/>
    </location>
</feature>
<dbReference type="AlphaFoldDB" id="A0A1S2Z136"/>
<protein>
    <submittedName>
        <fullName evidence="3">Uncharacterized protein LOC101503702</fullName>
    </submittedName>
</protein>
<organism evidence="2 3">
    <name type="scientific">Cicer arietinum</name>
    <name type="common">Chickpea</name>
    <name type="synonym">Garbanzo</name>
    <dbReference type="NCBI Taxonomy" id="3827"/>
    <lineage>
        <taxon>Eukaryota</taxon>
        <taxon>Viridiplantae</taxon>
        <taxon>Streptophyta</taxon>
        <taxon>Embryophyta</taxon>
        <taxon>Tracheophyta</taxon>
        <taxon>Spermatophyta</taxon>
        <taxon>Magnoliopsida</taxon>
        <taxon>eudicotyledons</taxon>
        <taxon>Gunneridae</taxon>
        <taxon>Pentapetalae</taxon>
        <taxon>rosids</taxon>
        <taxon>fabids</taxon>
        <taxon>Fabales</taxon>
        <taxon>Fabaceae</taxon>
        <taxon>Papilionoideae</taxon>
        <taxon>50 kb inversion clade</taxon>
        <taxon>NPAAA clade</taxon>
        <taxon>Hologalegina</taxon>
        <taxon>IRL clade</taxon>
        <taxon>Cicereae</taxon>
        <taxon>Cicer</taxon>
    </lineage>
</organism>
<dbReference type="PANTHER" id="PTHR35505">
    <property type="entry name" value="OS01G0600300 PROTEIN"/>
    <property type="match status" value="1"/>
</dbReference>
<proteinExistence type="predicted"/>
<dbReference type="GeneID" id="101503702"/>
<dbReference type="eggNOG" id="ENOG502QQVM">
    <property type="taxonomic scope" value="Eukaryota"/>
</dbReference>
<accession>A0A1S2Z136</accession>
<dbReference type="RefSeq" id="XP_004513093.1">
    <property type="nucleotide sequence ID" value="XM_004513036.3"/>
</dbReference>
<dbReference type="PaxDb" id="3827-XP_004513093.1"/>
<name>A0A1S2Z136_CICAR</name>
<reference evidence="3" key="2">
    <citation type="submission" date="2025-08" db="UniProtKB">
        <authorList>
            <consortium name="RefSeq"/>
        </authorList>
    </citation>
    <scope>IDENTIFICATION</scope>
    <source>
        <tissue evidence="3">Etiolated seedlings</tissue>
    </source>
</reference>
<evidence type="ECO:0000313" key="2">
    <source>
        <dbReference type="Proteomes" id="UP000087171"/>
    </source>
</evidence>
<sequence>MEVTGLVPLVGENYDVKMKNSMQDILSEISKESPNFSHFVDAFYELMQAKVDPPFEVIWVYAAIKFGYQNFEKGDTLDRILSAKGLFQLLSSCSVSAGASKSVALLAPVVFVVQKVVLELFGKELKLKREKKAMREVKSLVDVVLGYMSICCSEISDEENFDLVLGFTNLACLWVGKNDGFESLLPLVSSDVCGWLCAREFDVGYLAGAVFMEVFFLKLCLSFHLELSRDELEINLKSWIVGSITSFQNVYFLEILMRTTLETPLPLISILKPEDEILLRTVLFDAVLLVEYPFLYQNATHIKNLTLTRLITTHEAVEYFRELDQNRVISYIKAFSSSNIPSQIVKLVTSQNGLDEKAGAPNGLSPKGLINWLLSLESRGLFVFEDDILKSHAKLSLDISHTEQPTGALDSKITDDGLFYVDNVGEEENRAEEDKQNNTISDAFVAAAQTMKSNDNESRKRKSKSKRKKIKFVKYDLLQNSVGVKAGTSAPTNDSSSGESEVEDPNSDSDSDS</sequence>
<feature type="region of interest" description="Disordered" evidence="1">
    <location>
        <begin position="449"/>
        <end position="513"/>
    </location>
</feature>
<dbReference type="Proteomes" id="UP000087171">
    <property type="component" value="Chromosome Ca8"/>
</dbReference>
<feature type="compositionally biased region" description="Polar residues" evidence="1">
    <location>
        <begin position="489"/>
        <end position="499"/>
    </location>
</feature>
<evidence type="ECO:0000256" key="1">
    <source>
        <dbReference type="SAM" id="MobiDB-lite"/>
    </source>
</evidence>
<feature type="compositionally biased region" description="Acidic residues" evidence="1">
    <location>
        <begin position="500"/>
        <end position="513"/>
    </location>
</feature>
<reference evidence="2" key="1">
    <citation type="journal article" date="2013" name="Nat. Biotechnol.">
        <title>Draft genome sequence of chickpea (Cicer arietinum) provides a resource for trait improvement.</title>
        <authorList>
            <person name="Varshney R.K."/>
            <person name="Song C."/>
            <person name="Saxena R.K."/>
            <person name="Azam S."/>
            <person name="Yu S."/>
            <person name="Sharpe A.G."/>
            <person name="Cannon S."/>
            <person name="Baek J."/>
            <person name="Rosen B.D."/>
            <person name="Tar'an B."/>
            <person name="Millan T."/>
            <person name="Zhang X."/>
            <person name="Ramsay L.D."/>
            <person name="Iwata A."/>
            <person name="Wang Y."/>
            <person name="Nelson W."/>
            <person name="Farmer A.D."/>
            <person name="Gaur P.M."/>
            <person name="Soderlund C."/>
            <person name="Penmetsa R.V."/>
            <person name="Xu C."/>
            <person name="Bharti A.K."/>
            <person name="He W."/>
            <person name="Winter P."/>
            <person name="Zhao S."/>
            <person name="Hane J.K."/>
            <person name="Carrasquilla-Garcia N."/>
            <person name="Condie J.A."/>
            <person name="Upadhyaya H.D."/>
            <person name="Luo M.C."/>
            <person name="Thudi M."/>
            <person name="Gowda C.L."/>
            <person name="Singh N.P."/>
            <person name="Lichtenzveig J."/>
            <person name="Gali K.K."/>
            <person name="Rubio J."/>
            <person name="Nadarajan N."/>
            <person name="Dolezel J."/>
            <person name="Bansal K.C."/>
            <person name="Xu X."/>
            <person name="Edwards D."/>
            <person name="Zhang G."/>
            <person name="Kahl G."/>
            <person name="Gil J."/>
            <person name="Singh K.B."/>
            <person name="Datta S.K."/>
            <person name="Jackson S.A."/>
            <person name="Wang J."/>
            <person name="Cook D.R."/>
        </authorList>
    </citation>
    <scope>NUCLEOTIDE SEQUENCE [LARGE SCALE GENOMIC DNA]</scope>
    <source>
        <strain evidence="2">cv. CDC Frontier</strain>
    </source>
</reference>
<gene>
    <name evidence="3" type="primary">LOC101503702</name>
</gene>
<dbReference type="STRING" id="3827.A0A1S2Z136"/>
<evidence type="ECO:0000313" key="3">
    <source>
        <dbReference type="RefSeq" id="XP_004513093.1"/>
    </source>
</evidence>
<dbReference type="PANTHER" id="PTHR35505:SF5">
    <property type="entry name" value="SUBSTRATE CARRIER FAMILY PROTEIN"/>
    <property type="match status" value="1"/>
</dbReference>
<dbReference type="OrthoDB" id="1654714at2759"/>
<keyword evidence="2" id="KW-1185">Reference proteome</keyword>